<evidence type="ECO:0000256" key="5">
    <source>
        <dbReference type="ARBA" id="ARBA00038575"/>
    </source>
</evidence>
<dbReference type="PANTHER" id="PTHR13211:SF0">
    <property type="entry name" value="TELOMERASE CAJAL BODY PROTEIN 1"/>
    <property type="match status" value="1"/>
</dbReference>
<dbReference type="InterPro" id="IPR036322">
    <property type="entry name" value="WD40_repeat_dom_sf"/>
</dbReference>
<dbReference type="InterPro" id="IPR015943">
    <property type="entry name" value="WD40/YVTN_repeat-like_dom_sf"/>
</dbReference>
<keyword evidence="2" id="KW-0508">mRNA splicing</keyword>
<dbReference type="PANTHER" id="PTHR13211">
    <property type="entry name" value="TELOMERASE CAJAL BODY PROTEIN 1"/>
    <property type="match status" value="1"/>
</dbReference>
<dbReference type="AlphaFoldDB" id="A0A9P8Q586"/>
<evidence type="ECO:0000256" key="1">
    <source>
        <dbReference type="ARBA" id="ARBA00022664"/>
    </source>
</evidence>
<evidence type="ECO:0000256" key="2">
    <source>
        <dbReference type="ARBA" id="ARBA00023187"/>
    </source>
</evidence>
<keyword evidence="8" id="KW-1185">Reference proteome</keyword>
<dbReference type="InterPro" id="IPR051150">
    <property type="entry name" value="SWT21/TCAB1_mRNA_Telomere"/>
</dbReference>
<protein>
    <recommendedName>
        <fullName evidence="6">Protein SWT21</fullName>
    </recommendedName>
</protein>
<reference evidence="7" key="1">
    <citation type="journal article" date="2021" name="Open Biol.">
        <title>Shared evolutionary footprints suggest mitochondrial oxidative damage underlies multiple complex I losses in fungi.</title>
        <authorList>
            <person name="Schikora-Tamarit M.A."/>
            <person name="Marcet-Houben M."/>
            <person name="Nosek J."/>
            <person name="Gabaldon T."/>
        </authorList>
    </citation>
    <scope>NUCLEOTIDE SEQUENCE</scope>
    <source>
        <strain evidence="7">CBS2887</strain>
    </source>
</reference>
<dbReference type="Gene3D" id="2.130.10.10">
    <property type="entry name" value="YVTN repeat-like/Quinoprotein amine dehydrogenase"/>
    <property type="match status" value="1"/>
</dbReference>
<comment type="function">
    <text evidence="3">Involved in mRNA splicing. Helps to stabilize the U1 snRNP-5' splice site interaction.</text>
</comment>
<name>A0A9P8Q586_WICPI</name>
<comment type="subunit">
    <text evidence="5">Associates with snRNPs.</text>
</comment>
<evidence type="ECO:0000256" key="4">
    <source>
        <dbReference type="ARBA" id="ARBA00038156"/>
    </source>
</evidence>
<gene>
    <name evidence="7" type="ORF">WICPIJ_004684</name>
</gene>
<dbReference type="SUPFAM" id="SSF50978">
    <property type="entry name" value="WD40 repeat-like"/>
    <property type="match status" value="1"/>
</dbReference>
<accession>A0A9P8Q586</accession>
<reference evidence="7" key="2">
    <citation type="submission" date="2021-01" db="EMBL/GenBank/DDBJ databases">
        <authorList>
            <person name="Schikora-Tamarit M.A."/>
        </authorList>
    </citation>
    <scope>NUCLEOTIDE SEQUENCE</scope>
    <source>
        <strain evidence="7">CBS2887</strain>
    </source>
</reference>
<dbReference type="GO" id="GO:0008380">
    <property type="term" value="P:RNA splicing"/>
    <property type="evidence" value="ECO:0007669"/>
    <property type="project" value="UniProtKB-KW"/>
</dbReference>
<organism evidence="7 8">
    <name type="scientific">Wickerhamomyces pijperi</name>
    <name type="common">Yeast</name>
    <name type="synonym">Pichia pijperi</name>
    <dbReference type="NCBI Taxonomy" id="599730"/>
    <lineage>
        <taxon>Eukaryota</taxon>
        <taxon>Fungi</taxon>
        <taxon>Dikarya</taxon>
        <taxon>Ascomycota</taxon>
        <taxon>Saccharomycotina</taxon>
        <taxon>Saccharomycetes</taxon>
        <taxon>Phaffomycetales</taxon>
        <taxon>Wickerhamomycetaceae</taxon>
        <taxon>Wickerhamomyces</taxon>
    </lineage>
</organism>
<evidence type="ECO:0000313" key="7">
    <source>
        <dbReference type="EMBL" id="KAH3684338.1"/>
    </source>
</evidence>
<evidence type="ECO:0000256" key="6">
    <source>
        <dbReference type="ARBA" id="ARBA00040352"/>
    </source>
</evidence>
<comment type="caution">
    <text evidence="7">The sequence shown here is derived from an EMBL/GenBank/DDBJ whole genome shotgun (WGS) entry which is preliminary data.</text>
</comment>
<proteinExistence type="inferred from homology"/>
<sequence length="394" mass="43710">MDLTTLASTKTTFCLPTSKSIEQEDKIHEDFLSGIDLNEYTYPQLHQNTYNSSNGNSNPNIITHLQWLDSSSILTKSTDNAFRVYIPPSDLLDSRTEQQLIPFIRCFHNTSIQSFETHPLSSVYRGSIPTLVSSNDMPLKLVDLIPGGGNGKYRLLKTFNNMNQYNEKYESFLALKFVDGGERFIAGGGGKMLKLFDVNRTGPIRDIENIKGLISTITVSFSEFGYAGFYTGGFNGHLSIHDSQGTIVESTKMNPMDGNGISQILESKNGKYLYVVSRNSGHIRVLDLRMGLQQLSTYDLKLESVDLGSQRVFGDVLDRSQGLMIGGTNGLIHWFKDAELGQSTNHVTYDLLDASGATINNLKVNPDDNNILALGIGDREHTNFGLNISNCTEY</sequence>
<dbReference type="OrthoDB" id="239865at2759"/>
<evidence type="ECO:0000313" key="8">
    <source>
        <dbReference type="Proteomes" id="UP000774326"/>
    </source>
</evidence>
<dbReference type="Proteomes" id="UP000774326">
    <property type="component" value="Unassembled WGS sequence"/>
</dbReference>
<evidence type="ECO:0000256" key="3">
    <source>
        <dbReference type="ARBA" id="ARBA00037270"/>
    </source>
</evidence>
<dbReference type="EMBL" id="JAEUBG010002601">
    <property type="protein sequence ID" value="KAH3684338.1"/>
    <property type="molecule type" value="Genomic_DNA"/>
</dbReference>
<comment type="similarity">
    <text evidence="4">Belongs to the SWT21 family.</text>
</comment>
<dbReference type="GO" id="GO:0006397">
    <property type="term" value="P:mRNA processing"/>
    <property type="evidence" value="ECO:0007669"/>
    <property type="project" value="UniProtKB-KW"/>
</dbReference>
<keyword evidence="1" id="KW-0507">mRNA processing</keyword>